<dbReference type="InterPro" id="IPR050736">
    <property type="entry name" value="Sensor_HK_Regulatory"/>
</dbReference>
<proteinExistence type="predicted"/>
<sequence length="399" mass="44822">MIKIISITLENEMDLVLAHKRSMRVAERLGLTAATQTTFATAVSEIARTVIEHTDHGILDIGLEQNKTRYSLLANVTFDPGIKFTNADSGFYYAQKLVPGFELIESAVANKVIMTIGLPRSLKLDPLKIAQLEQAFKEEPPLNAYEEIKQRNINLNRLAIEQEEELRQSKLIDEKKTEFISIASHELKTPMTVLKAYTQMARTTKEPINDSLRNLLSKIDTQSSKLLTLVQQLLDISKIENGNLQYHMKVVSLNSFLHAQVAIMRHILPHHEFGTVFCDDVEVMIDEIRMEQVMANLLGNAGKYSEKNTAIAIGTSRSEPGMVTVSVKDEGRGMNQETTASVFEKFYRAKDVLKSHTGLGMGLYISSKIITDHQGKIWVESMENSGSTFYFTIPITGRQ</sequence>
<evidence type="ECO:0000256" key="6">
    <source>
        <dbReference type="ARBA" id="ARBA00023012"/>
    </source>
</evidence>
<dbReference type="SUPFAM" id="SSF47384">
    <property type="entry name" value="Homodimeric domain of signal transducing histidine kinase"/>
    <property type="match status" value="1"/>
</dbReference>
<dbReference type="Pfam" id="PF00512">
    <property type="entry name" value="HisKA"/>
    <property type="match status" value="1"/>
</dbReference>
<dbReference type="Proteomes" id="UP000638732">
    <property type="component" value="Unassembled WGS sequence"/>
</dbReference>
<dbReference type="PRINTS" id="PR00344">
    <property type="entry name" value="BCTRLSENSOR"/>
</dbReference>
<feature type="domain" description="Histidine kinase" evidence="8">
    <location>
        <begin position="182"/>
        <end position="397"/>
    </location>
</feature>
<dbReference type="Gene3D" id="1.10.287.130">
    <property type="match status" value="1"/>
</dbReference>
<evidence type="ECO:0000256" key="1">
    <source>
        <dbReference type="ARBA" id="ARBA00000085"/>
    </source>
</evidence>
<dbReference type="Gene3D" id="3.30.565.10">
    <property type="entry name" value="Histidine kinase-like ATPase, C-terminal domain"/>
    <property type="match status" value="1"/>
</dbReference>
<dbReference type="InterPro" id="IPR005467">
    <property type="entry name" value="His_kinase_dom"/>
</dbReference>
<dbReference type="InterPro" id="IPR003661">
    <property type="entry name" value="HisK_dim/P_dom"/>
</dbReference>
<evidence type="ECO:0000256" key="2">
    <source>
        <dbReference type="ARBA" id="ARBA00012438"/>
    </source>
</evidence>
<comment type="caution">
    <text evidence="9">The sequence shown here is derived from an EMBL/GenBank/DDBJ whole genome shotgun (WGS) entry which is preliminary data.</text>
</comment>
<keyword evidence="5 9" id="KW-0418">Kinase</keyword>
<dbReference type="FunFam" id="1.10.287.130:FF:000001">
    <property type="entry name" value="Two-component sensor histidine kinase"/>
    <property type="match status" value="1"/>
</dbReference>
<dbReference type="SMART" id="SM00388">
    <property type="entry name" value="HisKA"/>
    <property type="match status" value="1"/>
</dbReference>
<keyword evidence="6" id="KW-0902">Two-component regulatory system</keyword>
<dbReference type="AlphaFoldDB" id="A0A965ZMY1"/>
<protein>
    <recommendedName>
        <fullName evidence="2">histidine kinase</fullName>
        <ecNumber evidence="2">2.7.13.3</ecNumber>
    </recommendedName>
</protein>
<evidence type="ECO:0000313" key="10">
    <source>
        <dbReference type="Proteomes" id="UP000638732"/>
    </source>
</evidence>
<dbReference type="InterPro" id="IPR004358">
    <property type="entry name" value="Sig_transdc_His_kin-like_C"/>
</dbReference>
<dbReference type="InterPro" id="IPR036097">
    <property type="entry name" value="HisK_dim/P_sf"/>
</dbReference>
<organism evidence="9 10">
    <name type="scientific">Mucilaginibacter agri</name>
    <dbReference type="NCBI Taxonomy" id="2695265"/>
    <lineage>
        <taxon>Bacteria</taxon>
        <taxon>Pseudomonadati</taxon>
        <taxon>Bacteroidota</taxon>
        <taxon>Sphingobacteriia</taxon>
        <taxon>Sphingobacteriales</taxon>
        <taxon>Sphingobacteriaceae</taxon>
        <taxon>Mucilaginibacter</taxon>
    </lineage>
</organism>
<dbReference type="PANTHER" id="PTHR43711:SF1">
    <property type="entry name" value="HISTIDINE KINASE 1"/>
    <property type="match status" value="1"/>
</dbReference>
<keyword evidence="10" id="KW-1185">Reference proteome</keyword>
<dbReference type="GO" id="GO:0000155">
    <property type="term" value="F:phosphorelay sensor kinase activity"/>
    <property type="evidence" value="ECO:0007669"/>
    <property type="project" value="InterPro"/>
</dbReference>
<dbReference type="CDD" id="cd00082">
    <property type="entry name" value="HisKA"/>
    <property type="match status" value="1"/>
</dbReference>
<reference evidence="9" key="2">
    <citation type="submission" date="2020-10" db="EMBL/GenBank/DDBJ databases">
        <title>Mucilaginibacter sp. nov., isolated from soil.</title>
        <authorList>
            <person name="Jeon C.O."/>
        </authorList>
    </citation>
    <scope>NUCLEOTIDE SEQUENCE</scope>
    <source>
        <strain evidence="9">R11</strain>
    </source>
</reference>
<evidence type="ECO:0000259" key="8">
    <source>
        <dbReference type="PROSITE" id="PS50109"/>
    </source>
</evidence>
<dbReference type="InterPro" id="IPR003594">
    <property type="entry name" value="HATPase_dom"/>
</dbReference>
<evidence type="ECO:0000313" key="9">
    <source>
        <dbReference type="EMBL" id="NCD72531.1"/>
    </source>
</evidence>
<reference evidence="9" key="1">
    <citation type="submission" date="2020-01" db="EMBL/GenBank/DDBJ databases">
        <authorList>
            <person name="Seo Y.L."/>
        </authorList>
    </citation>
    <scope>NUCLEOTIDE SEQUENCE</scope>
    <source>
        <strain evidence="9">R11</strain>
    </source>
</reference>
<dbReference type="RefSeq" id="WP_166588472.1">
    <property type="nucleotide sequence ID" value="NZ_WWEO01000045.1"/>
</dbReference>
<comment type="catalytic activity">
    <reaction evidence="1">
        <text>ATP + protein L-histidine = ADP + protein N-phospho-L-histidine.</text>
        <dbReference type="EC" id="2.7.13.3"/>
    </reaction>
</comment>
<evidence type="ECO:0000256" key="5">
    <source>
        <dbReference type="ARBA" id="ARBA00022777"/>
    </source>
</evidence>
<evidence type="ECO:0000256" key="3">
    <source>
        <dbReference type="ARBA" id="ARBA00022553"/>
    </source>
</evidence>
<dbReference type="PANTHER" id="PTHR43711">
    <property type="entry name" value="TWO-COMPONENT HISTIDINE KINASE"/>
    <property type="match status" value="1"/>
</dbReference>
<dbReference type="Pfam" id="PF02518">
    <property type="entry name" value="HATPase_c"/>
    <property type="match status" value="1"/>
</dbReference>
<evidence type="ECO:0000256" key="7">
    <source>
        <dbReference type="ARBA" id="ARBA00023136"/>
    </source>
</evidence>
<dbReference type="SUPFAM" id="SSF55874">
    <property type="entry name" value="ATPase domain of HSP90 chaperone/DNA topoisomerase II/histidine kinase"/>
    <property type="match status" value="1"/>
</dbReference>
<gene>
    <name evidence="9" type="ORF">GSY63_24410</name>
</gene>
<dbReference type="PROSITE" id="PS50109">
    <property type="entry name" value="HIS_KIN"/>
    <property type="match status" value="1"/>
</dbReference>
<keyword evidence="4" id="KW-0808">Transferase</keyword>
<keyword evidence="7" id="KW-0472">Membrane</keyword>
<name>A0A965ZMY1_9SPHI</name>
<dbReference type="EMBL" id="WWEO01000045">
    <property type="protein sequence ID" value="NCD72531.1"/>
    <property type="molecule type" value="Genomic_DNA"/>
</dbReference>
<dbReference type="FunFam" id="3.30.565.10:FF:000006">
    <property type="entry name" value="Sensor histidine kinase WalK"/>
    <property type="match status" value="1"/>
</dbReference>
<accession>A0A965ZMY1</accession>
<dbReference type="InterPro" id="IPR036890">
    <property type="entry name" value="HATPase_C_sf"/>
</dbReference>
<evidence type="ECO:0000256" key="4">
    <source>
        <dbReference type="ARBA" id="ARBA00022679"/>
    </source>
</evidence>
<keyword evidence="3" id="KW-0597">Phosphoprotein</keyword>
<dbReference type="SMART" id="SM00387">
    <property type="entry name" value="HATPase_c"/>
    <property type="match status" value="1"/>
</dbReference>
<dbReference type="EC" id="2.7.13.3" evidence="2"/>